<dbReference type="eggNOG" id="COG3861">
    <property type="taxonomic scope" value="Bacteria"/>
</dbReference>
<sequence>MLLHFNAWLASYSVFGKSGELGKVSNAFFDEEHWTVRFLEVKSGHIFNRDKLYVSPASITYIDHETGGIHVNLTKDEAEKAPLTGEEEKITRKHEHELLLYYGLHPYWHGGGTWGNGALTARELQKLEENHELVENEQIDSGEENAVHDAKDVIGYEVSTINEQFGKVIDLLIEEETYTIKYFVVDLRKFLPGKKVLLPTDVIRNVNWVTRQMEIEVSKEQVEQAPEYLSNVKMTLERQREIDRFYMS</sequence>
<dbReference type="HOGENOM" id="CLU_1065156_0_0_9"/>
<name>E6TVY8_EVAC2</name>
<dbReference type="AlphaFoldDB" id="E6TVY8"/>
<dbReference type="InterPro" id="IPR011033">
    <property type="entry name" value="PRC_barrel-like_sf"/>
</dbReference>
<evidence type="ECO:0000259" key="2">
    <source>
        <dbReference type="Pfam" id="PF05239"/>
    </source>
</evidence>
<dbReference type="Proteomes" id="UP000001401">
    <property type="component" value="Chromosome"/>
</dbReference>
<accession>E6TVY8</accession>
<reference evidence="3" key="1">
    <citation type="submission" date="2010-12" db="EMBL/GenBank/DDBJ databases">
        <title>Complete sequence of Bacillus cellulosilyticus DSM 2522.</title>
        <authorList>
            <consortium name="US DOE Joint Genome Institute"/>
            <person name="Lucas S."/>
            <person name="Copeland A."/>
            <person name="Lapidus A."/>
            <person name="Cheng J.-F."/>
            <person name="Bruce D."/>
            <person name="Goodwin L."/>
            <person name="Pitluck S."/>
            <person name="Chertkov O."/>
            <person name="Detter J.C."/>
            <person name="Han C."/>
            <person name="Tapia R."/>
            <person name="Land M."/>
            <person name="Hauser L."/>
            <person name="Jeffries C."/>
            <person name="Kyrpides N."/>
            <person name="Ivanova N."/>
            <person name="Mikhailova N."/>
            <person name="Brumm P."/>
            <person name="Mead D."/>
            <person name="Woyke T."/>
        </authorList>
    </citation>
    <scope>NUCLEOTIDE SEQUENCE [LARGE SCALE GENOMIC DNA]</scope>
    <source>
        <strain evidence="3">DSM 2522</strain>
    </source>
</reference>
<keyword evidence="1" id="KW-0175">Coiled coil</keyword>
<dbReference type="Gene3D" id="3.90.50.10">
    <property type="entry name" value="Photosynthetic Reaction Center, subunit H, domain 2"/>
    <property type="match status" value="2"/>
</dbReference>
<dbReference type="KEGG" id="bco:Bcell_1548"/>
<protein>
    <submittedName>
        <fullName evidence="3">PRC-barrel domain protein</fullName>
    </submittedName>
</protein>
<dbReference type="Pfam" id="PF05239">
    <property type="entry name" value="PRC"/>
    <property type="match status" value="1"/>
</dbReference>
<dbReference type="GO" id="GO:0019684">
    <property type="term" value="P:photosynthesis, light reaction"/>
    <property type="evidence" value="ECO:0007669"/>
    <property type="project" value="InterPro"/>
</dbReference>
<dbReference type="InterPro" id="IPR014747">
    <property type="entry name" value="Bac_photo_RC_H_C"/>
</dbReference>
<evidence type="ECO:0000313" key="3">
    <source>
        <dbReference type="EMBL" id="ADU29811.1"/>
    </source>
</evidence>
<dbReference type="STRING" id="649639.Bcell_1548"/>
<dbReference type="EMBL" id="CP002394">
    <property type="protein sequence ID" value="ADU29811.1"/>
    <property type="molecule type" value="Genomic_DNA"/>
</dbReference>
<proteinExistence type="predicted"/>
<dbReference type="GO" id="GO:0030077">
    <property type="term" value="C:plasma membrane light-harvesting complex"/>
    <property type="evidence" value="ECO:0007669"/>
    <property type="project" value="InterPro"/>
</dbReference>
<dbReference type="OrthoDB" id="9793882at2"/>
<dbReference type="RefSeq" id="WP_013488148.1">
    <property type="nucleotide sequence ID" value="NC_014829.1"/>
</dbReference>
<evidence type="ECO:0000313" key="4">
    <source>
        <dbReference type="Proteomes" id="UP000001401"/>
    </source>
</evidence>
<dbReference type="SUPFAM" id="SSF50346">
    <property type="entry name" value="PRC-barrel domain"/>
    <property type="match status" value="2"/>
</dbReference>
<evidence type="ECO:0000256" key="1">
    <source>
        <dbReference type="SAM" id="Coils"/>
    </source>
</evidence>
<dbReference type="InterPro" id="IPR027275">
    <property type="entry name" value="PRC-brl_dom"/>
</dbReference>
<keyword evidence="4" id="KW-1185">Reference proteome</keyword>
<organism evidence="3 4">
    <name type="scientific">Evansella cellulosilytica (strain ATCC 21833 / DSM 2522 / FERM P-1141 / JCM 9156 / N-4)</name>
    <name type="common">Bacillus cellulosilyticus</name>
    <dbReference type="NCBI Taxonomy" id="649639"/>
    <lineage>
        <taxon>Bacteria</taxon>
        <taxon>Bacillati</taxon>
        <taxon>Bacillota</taxon>
        <taxon>Bacilli</taxon>
        <taxon>Bacillales</taxon>
        <taxon>Bacillaceae</taxon>
        <taxon>Evansella</taxon>
    </lineage>
</organism>
<feature type="domain" description="PRC-barrel" evidence="2">
    <location>
        <begin position="149"/>
        <end position="221"/>
    </location>
</feature>
<gene>
    <name evidence="3" type="ordered locus">Bcell_1548</name>
</gene>
<feature type="coiled-coil region" evidence="1">
    <location>
        <begin position="117"/>
        <end position="144"/>
    </location>
</feature>